<evidence type="ECO:0000313" key="5">
    <source>
        <dbReference type="Proteomes" id="UP000242637"/>
    </source>
</evidence>
<proteinExistence type="predicted"/>
<dbReference type="PANTHER" id="PTHR12526">
    <property type="entry name" value="GLYCOSYLTRANSFERASE"/>
    <property type="match status" value="1"/>
</dbReference>
<dbReference type="InterPro" id="IPR028098">
    <property type="entry name" value="Glyco_trans_4-like_N"/>
</dbReference>
<dbReference type="AlphaFoldDB" id="A0A239VUL6"/>
<dbReference type="CDD" id="cd03801">
    <property type="entry name" value="GT4_PimA-like"/>
    <property type="match status" value="1"/>
</dbReference>
<protein>
    <submittedName>
        <fullName evidence="4">Putative glycosyl transferase</fullName>
    </submittedName>
</protein>
<dbReference type="Gene3D" id="3.40.50.2000">
    <property type="entry name" value="Glycogen Phosphorylase B"/>
    <property type="match status" value="3"/>
</dbReference>
<evidence type="ECO:0000259" key="3">
    <source>
        <dbReference type="Pfam" id="PF13439"/>
    </source>
</evidence>
<dbReference type="GO" id="GO:0016757">
    <property type="term" value="F:glycosyltransferase activity"/>
    <property type="evidence" value="ECO:0007669"/>
    <property type="project" value="UniProtKB-KW"/>
</dbReference>
<keyword evidence="1" id="KW-0328">Glycosyltransferase</keyword>
<evidence type="ECO:0000313" key="4">
    <source>
        <dbReference type="EMBL" id="SNV25539.1"/>
    </source>
</evidence>
<keyword evidence="5" id="KW-1185">Reference proteome</keyword>
<organism evidence="4 5">
    <name type="scientific">Dermatophilus congolensis</name>
    <dbReference type="NCBI Taxonomy" id="1863"/>
    <lineage>
        <taxon>Bacteria</taxon>
        <taxon>Bacillati</taxon>
        <taxon>Actinomycetota</taxon>
        <taxon>Actinomycetes</taxon>
        <taxon>Micrococcales</taxon>
        <taxon>Dermatophilaceae</taxon>
        <taxon>Dermatophilus</taxon>
    </lineage>
</organism>
<dbReference type="Pfam" id="PF13692">
    <property type="entry name" value="Glyco_trans_1_4"/>
    <property type="match status" value="1"/>
</dbReference>
<reference evidence="4 5" key="1">
    <citation type="submission" date="2017-06" db="EMBL/GenBank/DDBJ databases">
        <authorList>
            <consortium name="Pathogen Informatics"/>
        </authorList>
    </citation>
    <scope>NUCLEOTIDE SEQUENCE [LARGE SCALE GENOMIC DNA]</scope>
    <source>
        <strain evidence="4 5">NCTC13039</strain>
    </source>
</reference>
<sequence>MVQVTPRRVLMMVGNDIRHDTRVLKTALALADGDIEVTILGYSSTGVREQSTLGPVRIVRVPVAWRFRDRANAARKARRDKRLIVVNEPSPREKRLRELQLSLRQREAAEQKGANGANRATRAALWRVAQTKLEQQATRLSKYEDNWRHKLYESIDNSAALVAWRRDIPEIDDYALAFDPVIDSLEWDIIHAHDVHMVGVAARAVARRRANGKEAAWVYDAHEYVAGLSIYPGRPVRKRAAYLDLQNEYIRDADAVVTVTQPLAEQLQKDYDLARQPTVVMNAPVLSAAERSAEVSLREVCGVDKKTPLLVYSGGVTAARGVDTAIRALIALPEVHVAVVCVPRTTTAPVRELTELARTCGVEDRVHFIDPVRPDHVSGFVAEADLGLIPILHFGSHEFALANKLFEYLFAGLPVVVSDTRAQKEFVEREQVGLVHEAGNPASFATAVKEALSRKDEFQKRIRQNTDLLTPYAWEYQEKTLRELYRDLFRRGLPVGKSLMVRANSVAVGDAGISEPQSSSTLEEMVERPISHDDRASYVGFGPANMAGQAWQWAKALERAIPGVSTSVMEVDRGQKFRYPHDTWVETTTYRRDAKWAQALENRAVKDWTHALVEAGRPVFGLRHGHDFVGDVKVLRAAGVRVGLLLHGSEIRNPSINAQQTPWSPFVDPADEQTARLQRVVDILAPKVRAFMADDAFGGPVFVSTPDLLRHMPGAHWLPVVVDVQMWSAESAVLDKPVPVVLHTPSRSSLKGSAHVEAAVGPLVEEGLIRYERVEGATQKEMVDLVKGADIVLDQFALGGYGVAACEAMAAGKLVLGHVIEEVREHVKSQTGLEVPVVEAPADRLEAVLREVLTDRDGFSAVAASGPEFVRQVHDGTRSAALLAEQLNIHS</sequence>
<name>A0A239VUL6_9MICO</name>
<feature type="domain" description="Glycosyltransferase subfamily 4-like N-terminal" evidence="3">
    <location>
        <begin position="170"/>
        <end position="281"/>
    </location>
</feature>
<dbReference type="PANTHER" id="PTHR12526:SF629">
    <property type="entry name" value="TEICHURONIC ACID BIOSYNTHESIS GLYCOSYLTRANSFERASE TUAH-RELATED"/>
    <property type="match status" value="1"/>
</dbReference>
<dbReference type="Pfam" id="PF13439">
    <property type="entry name" value="Glyco_transf_4"/>
    <property type="match status" value="1"/>
</dbReference>
<evidence type="ECO:0000256" key="1">
    <source>
        <dbReference type="ARBA" id="ARBA00022676"/>
    </source>
</evidence>
<dbReference type="KEGG" id="dco:SAMEA4475696_2268"/>
<dbReference type="STRING" id="1121387.GCA_000429885_00633"/>
<evidence type="ECO:0000256" key="2">
    <source>
        <dbReference type="ARBA" id="ARBA00022679"/>
    </source>
</evidence>
<accession>A0A239VUL6</accession>
<dbReference type="Proteomes" id="UP000242637">
    <property type="component" value="Chromosome 1"/>
</dbReference>
<keyword evidence="2 4" id="KW-0808">Transferase</keyword>
<dbReference type="SUPFAM" id="SSF53756">
    <property type="entry name" value="UDP-Glycosyltransferase/glycogen phosphorylase"/>
    <property type="match status" value="2"/>
</dbReference>
<gene>
    <name evidence="4" type="ORF">SAMEA4475696_02268</name>
</gene>
<dbReference type="EMBL" id="LT906453">
    <property type="protein sequence ID" value="SNV25539.1"/>
    <property type="molecule type" value="Genomic_DNA"/>
</dbReference>